<proteinExistence type="predicted"/>
<sequence>MESHIQIQQVRSTAIFSPPATGGVSSLRPTPVVKSCGNMHTDVTAETYRATSGYRPVSDRIPQMEAVRIDRTLNRPKLAPSIWFGTLSMAVSMMFFFLGLVARPVQLGSHWTTPATSPDIVHTYIGTIAMIHIAQIAINIASRRFGRFSRTFSAIKIVHSAALIPATWLLVVGRHTTCSGAWDTSSYLICVQLVVGLGDTIRHVLASFQKGFCLSEGKMAEVKTSNSNLSSSVRGRHVETLLFQRQKASHIRNQGITKIYGMPMSFWIARSFAIFSIVMLAVTPSKSTPFNDNGEIHWPYVSSRVTIHLPIILNAISTRQRHRSQTVILLARVMILIYLTKAVVDYRHSPSQESAATTIEWAPLALALHFPYPPWRFRRLVLFWCVSLSILTVTIYQANYALQDLKSQPYLRKILDDPISKTTYLYHNW</sequence>
<organism evidence="2 3">
    <name type="scientific">Amniculicola lignicola CBS 123094</name>
    <dbReference type="NCBI Taxonomy" id="1392246"/>
    <lineage>
        <taxon>Eukaryota</taxon>
        <taxon>Fungi</taxon>
        <taxon>Dikarya</taxon>
        <taxon>Ascomycota</taxon>
        <taxon>Pezizomycotina</taxon>
        <taxon>Dothideomycetes</taxon>
        <taxon>Pleosporomycetidae</taxon>
        <taxon>Pleosporales</taxon>
        <taxon>Amniculicolaceae</taxon>
        <taxon>Amniculicola</taxon>
    </lineage>
</organism>
<gene>
    <name evidence="2" type="ORF">P154DRAFT_624933</name>
</gene>
<feature type="transmembrane region" description="Helical" evidence="1">
    <location>
        <begin position="78"/>
        <end position="101"/>
    </location>
</feature>
<evidence type="ECO:0000256" key="1">
    <source>
        <dbReference type="SAM" id="Phobius"/>
    </source>
</evidence>
<keyword evidence="1" id="KW-0812">Transmembrane</keyword>
<protein>
    <submittedName>
        <fullName evidence="2">Uncharacterized protein</fullName>
    </submittedName>
</protein>
<feature type="transmembrane region" description="Helical" evidence="1">
    <location>
        <begin position="296"/>
        <end position="315"/>
    </location>
</feature>
<accession>A0A6A5VYX8</accession>
<feature type="transmembrane region" description="Helical" evidence="1">
    <location>
        <begin position="381"/>
        <end position="402"/>
    </location>
</feature>
<dbReference type="EMBL" id="ML977670">
    <property type="protein sequence ID" value="KAF1994117.1"/>
    <property type="molecule type" value="Genomic_DNA"/>
</dbReference>
<feature type="transmembrane region" description="Helical" evidence="1">
    <location>
        <begin position="267"/>
        <end position="284"/>
    </location>
</feature>
<name>A0A6A5VYX8_9PLEO</name>
<keyword evidence="3" id="KW-1185">Reference proteome</keyword>
<evidence type="ECO:0000313" key="3">
    <source>
        <dbReference type="Proteomes" id="UP000799779"/>
    </source>
</evidence>
<keyword evidence="1" id="KW-0472">Membrane</keyword>
<feature type="transmembrane region" description="Helical" evidence="1">
    <location>
        <begin position="121"/>
        <end position="141"/>
    </location>
</feature>
<dbReference type="AlphaFoldDB" id="A0A6A5VYX8"/>
<reference evidence="2" key="1">
    <citation type="journal article" date="2020" name="Stud. Mycol.">
        <title>101 Dothideomycetes genomes: a test case for predicting lifestyles and emergence of pathogens.</title>
        <authorList>
            <person name="Haridas S."/>
            <person name="Albert R."/>
            <person name="Binder M."/>
            <person name="Bloem J."/>
            <person name="Labutti K."/>
            <person name="Salamov A."/>
            <person name="Andreopoulos B."/>
            <person name="Baker S."/>
            <person name="Barry K."/>
            <person name="Bills G."/>
            <person name="Bluhm B."/>
            <person name="Cannon C."/>
            <person name="Castanera R."/>
            <person name="Culley D."/>
            <person name="Daum C."/>
            <person name="Ezra D."/>
            <person name="Gonzalez J."/>
            <person name="Henrissat B."/>
            <person name="Kuo A."/>
            <person name="Liang C."/>
            <person name="Lipzen A."/>
            <person name="Lutzoni F."/>
            <person name="Magnuson J."/>
            <person name="Mondo S."/>
            <person name="Nolan M."/>
            <person name="Ohm R."/>
            <person name="Pangilinan J."/>
            <person name="Park H.-J."/>
            <person name="Ramirez L."/>
            <person name="Alfaro M."/>
            <person name="Sun H."/>
            <person name="Tritt A."/>
            <person name="Yoshinaga Y."/>
            <person name="Zwiers L.-H."/>
            <person name="Turgeon B."/>
            <person name="Goodwin S."/>
            <person name="Spatafora J."/>
            <person name="Crous P."/>
            <person name="Grigoriev I."/>
        </authorList>
    </citation>
    <scope>NUCLEOTIDE SEQUENCE</scope>
    <source>
        <strain evidence="2">CBS 123094</strain>
    </source>
</reference>
<evidence type="ECO:0000313" key="2">
    <source>
        <dbReference type="EMBL" id="KAF1994117.1"/>
    </source>
</evidence>
<keyword evidence="1" id="KW-1133">Transmembrane helix</keyword>
<dbReference type="Proteomes" id="UP000799779">
    <property type="component" value="Unassembled WGS sequence"/>
</dbReference>